<sequence length="83" mass="9376">MAQSMTQLRVNGPKKTGDNPKRFRSVYPLTKPLTCGFKQYCQLQLMKFSFMTSSLASCTGTIAPWRDCSFHAPEKTVEDHENG</sequence>
<evidence type="ECO:0000256" key="1">
    <source>
        <dbReference type="SAM" id="MobiDB-lite"/>
    </source>
</evidence>
<gene>
    <name evidence="2" type="ORF">YALI1_F03495g</name>
</gene>
<accession>A0A1D8NLM6</accession>
<dbReference type="VEuPathDB" id="FungiDB:YALI1_F03495g"/>
<dbReference type="AlphaFoldDB" id="A0A1D8NLM6"/>
<dbReference type="EMBL" id="CP017558">
    <property type="protein sequence ID" value="AOW06534.1"/>
    <property type="molecule type" value="Genomic_DNA"/>
</dbReference>
<evidence type="ECO:0000313" key="3">
    <source>
        <dbReference type="Proteomes" id="UP000182444"/>
    </source>
</evidence>
<dbReference type="RefSeq" id="XP_068139329.1">
    <property type="nucleotide sequence ID" value="XM_068283228.1"/>
</dbReference>
<dbReference type="GeneID" id="94583820"/>
<organism evidence="2 3">
    <name type="scientific">Yarrowia lipolytica</name>
    <name type="common">Candida lipolytica</name>
    <dbReference type="NCBI Taxonomy" id="4952"/>
    <lineage>
        <taxon>Eukaryota</taxon>
        <taxon>Fungi</taxon>
        <taxon>Dikarya</taxon>
        <taxon>Ascomycota</taxon>
        <taxon>Saccharomycotina</taxon>
        <taxon>Dipodascomycetes</taxon>
        <taxon>Dipodascales</taxon>
        <taxon>Dipodascales incertae sedis</taxon>
        <taxon>Yarrowia</taxon>
    </lineage>
</organism>
<evidence type="ECO:0000313" key="2">
    <source>
        <dbReference type="EMBL" id="AOW06534.1"/>
    </source>
</evidence>
<protein>
    <submittedName>
        <fullName evidence="2">Uncharacterized protein</fullName>
    </submittedName>
</protein>
<proteinExistence type="predicted"/>
<reference evidence="2 3" key="1">
    <citation type="journal article" date="2016" name="PLoS ONE">
        <title>Sequence Assembly of Yarrowia lipolytica Strain W29/CLIB89 Shows Transposable Element Diversity.</title>
        <authorList>
            <person name="Magnan C."/>
            <person name="Yu J."/>
            <person name="Chang I."/>
            <person name="Jahn E."/>
            <person name="Kanomata Y."/>
            <person name="Wu J."/>
            <person name="Zeller M."/>
            <person name="Oakes M."/>
            <person name="Baldi P."/>
            <person name="Sandmeyer S."/>
        </authorList>
    </citation>
    <scope>NUCLEOTIDE SEQUENCE [LARGE SCALE GENOMIC DNA]</scope>
    <source>
        <strain evidence="3">CLIB89(W29)</strain>
    </source>
</reference>
<name>A0A1D8NLM6_YARLL</name>
<dbReference type="Proteomes" id="UP000182444">
    <property type="component" value="Chromosome 1F"/>
</dbReference>
<feature type="region of interest" description="Disordered" evidence="1">
    <location>
        <begin position="1"/>
        <end position="23"/>
    </location>
</feature>